<feature type="compositionally biased region" description="Basic and acidic residues" evidence="1">
    <location>
        <begin position="432"/>
        <end position="444"/>
    </location>
</feature>
<feature type="compositionally biased region" description="Basic and acidic residues" evidence="1">
    <location>
        <begin position="296"/>
        <end position="309"/>
    </location>
</feature>
<feature type="compositionally biased region" description="Basic residues" evidence="1">
    <location>
        <begin position="367"/>
        <end position="385"/>
    </location>
</feature>
<feature type="compositionally biased region" description="Basic and acidic residues" evidence="1">
    <location>
        <begin position="269"/>
        <end position="278"/>
    </location>
</feature>
<feature type="compositionally biased region" description="Low complexity" evidence="1">
    <location>
        <begin position="279"/>
        <end position="294"/>
    </location>
</feature>
<organism evidence="2">
    <name type="scientific">uncultured Solirubrobacteraceae bacterium</name>
    <dbReference type="NCBI Taxonomy" id="1162706"/>
    <lineage>
        <taxon>Bacteria</taxon>
        <taxon>Bacillati</taxon>
        <taxon>Actinomycetota</taxon>
        <taxon>Thermoleophilia</taxon>
        <taxon>Solirubrobacterales</taxon>
        <taxon>Solirubrobacteraceae</taxon>
        <taxon>environmental samples</taxon>
    </lineage>
</organism>
<feature type="compositionally biased region" description="Basic and acidic residues" evidence="1">
    <location>
        <begin position="527"/>
        <end position="573"/>
    </location>
</feature>
<dbReference type="EMBL" id="CADCVT010000339">
    <property type="protein sequence ID" value="CAA9523606.1"/>
    <property type="molecule type" value="Genomic_DNA"/>
</dbReference>
<feature type="compositionally biased region" description="Basic and acidic residues" evidence="1">
    <location>
        <begin position="461"/>
        <end position="488"/>
    </location>
</feature>
<feature type="compositionally biased region" description="Basic and acidic residues" evidence="1">
    <location>
        <begin position="581"/>
        <end position="593"/>
    </location>
</feature>
<evidence type="ECO:0000256" key="1">
    <source>
        <dbReference type="SAM" id="MobiDB-lite"/>
    </source>
</evidence>
<feature type="compositionally biased region" description="Basic residues" evidence="1">
    <location>
        <begin position="594"/>
        <end position="603"/>
    </location>
</feature>
<gene>
    <name evidence="2" type="ORF">AVDCRST_MAG85-3045</name>
</gene>
<feature type="non-terminal residue" evidence="2">
    <location>
        <position position="654"/>
    </location>
</feature>
<sequence>DGRDRIHRTSSRRAPARARRRHPRAGPRGVDGEARRAHRAVGTRGEGPDQARRRRPRRAEPRRRPERAQGQGRPLLPPRGDLRHDRGRRGQRAPQRHRDQERRRPGQRRRGGDPPPHLVDRRRRQLQGPVPRGPLRRGPGAPERLPPHEVRVREDRTQRVDRSVARVPPRDRRRSLRDRRDGQDRRPVLLLQAHPEAARLAARVVPARRPGARLDQRGPGRLRRQGDGPHRASARPRRPGVPPRQPAAPALGRGAQHLQRGGPRPADAAARRQADHRGAAQGRPRPGDAGAAGQERPPDAARRLRDPRGGHRPRRPAPGLRHPRHRACAQGLGHRRPRARGLRLPAVGLLGAQPRPGPLQGPLVRGRGQRQARRHHRRVVGHRRGRRDEDRGRRWHPAARRPRRRGARGAQEEDRGRRRHGVRLLGRPLGLRVDRCARRDDPRRASRRRHPRQQRGPLDPPLDRAEPRSLPRLRADDAAELLRRDPAHDGAAPAHARAQVRPHHPDLVDRRADEPAALQRVRGVEGGARRVDARGRVGDDRRQRPLHDDPHAAREDADDRADEDLRRVPDAHARRGRRPHLRGDPRQAEDDQHPHRHVRRGALRARAEGDGPDPPHRVQGVPRQCRRVRKEGPGREGLDGADRDGEPDEGRALV</sequence>
<feature type="compositionally biased region" description="Basic and acidic residues" evidence="1">
    <location>
        <begin position="630"/>
        <end position="654"/>
    </location>
</feature>
<feature type="compositionally biased region" description="Basic and acidic residues" evidence="1">
    <location>
        <begin position="212"/>
        <end position="230"/>
    </location>
</feature>
<reference evidence="2" key="1">
    <citation type="submission" date="2020-02" db="EMBL/GenBank/DDBJ databases">
        <authorList>
            <person name="Meier V. D."/>
        </authorList>
    </citation>
    <scope>NUCLEOTIDE SEQUENCE</scope>
    <source>
        <strain evidence="2">AVDCRST_MAG85</strain>
    </source>
</reference>
<feature type="compositionally biased region" description="Basic and acidic residues" evidence="1">
    <location>
        <begin position="58"/>
        <end position="67"/>
    </location>
</feature>
<feature type="compositionally biased region" description="Basic residues" evidence="1">
    <location>
        <begin position="85"/>
        <end position="95"/>
    </location>
</feature>
<accession>A0A6J4TIJ7</accession>
<dbReference type="AlphaFoldDB" id="A0A6J4TIJ7"/>
<feature type="compositionally biased region" description="Basic residues" evidence="1">
    <location>
        <begin position="310"/>
        <end position="341"/>
    </location>
</feature>
<feature type="compositionally biased region" description="Basic and acidic residues" evidence="1">
    <location>
        <begin position="178"/>
        <end position="187"/>
    </location>
</feature>
<feature type="compositionally biased region" description="Low complexity" evidence="1">
    <location>
        <begin position="198"/>
        <end position="209"/>
    </location>
</feature>
<feature type="region of interest" description="Disordered" evidence="1">
    <location>
        <begin position="1"/>
        <end position="654"/>
    </location>
</feature>
<protein>
    <submittedName>
        <fullName evidence="2">Oxidoreductase, short-chain dehydrogenase/reductase family</fullName>
    </submittedName>
</protein>
<feature type="non-terminal residue" evidence="2">
    <location>
        <position position="1"/>
    </location>
</feature>
<feature type="compositionally biased region" description="Basic and acidic residues" evidence="1">
    <location>
        <begin position="605"/>
        <end position="616"/>
    </location>
</feature>
<feature type="compositionally biased region" description="Basic and acidic residues" evidence="1">
    <location>
        <begin position="145"/>
        <end position="170"/>
    </location>
</feature>
<evidence type="ECO:0000313" key="2">
    <source>
        <dbReference type="EMBL" id="CAA9523606.1"/>
    </source>
</evidence>
<feature type="compositionally biased region" description="Basic residues" evidence="1">
    <location>
        <begin position="393"/>
        <end position="407"/>
    </location>
</feature>
<proteinExistence type="predicted"/>
<name>A0A6J4TIJ7_9ACTN</name>
<feature type="compositionally biased region" description="Basic residues" evidence="1">
    <location>
        <begin position="1"/>
        <end position="25"/>
    </location>
</feature>
<feature type="compositionally biased region" description="Basic and acidic residues" evidence="1">
    <location>
        <begin position="503"/>
        <end position="514"/>
    </location>
</feature>